<dbReference type="EMBL" id="CP083681">
    <property type="protein sequence ID" value="UYU69265.1"/>
    <property type="molecule type" value="Genomic_DNA"/>
</dbReference>
<gene>
    <name evidence="2" type="ORF">KQP59_13165</name>
    <name evidence="1" type="ORF">KQP68_10510</name>
    <name evidence="3" type="ORF">KQP74_04885</name>
</gene>
<accession>A0AA46YVZ3</accession>
<dbReference type="RefSeq" id="WP_225680746.1">
    <property type="nucleotide sequence ID" value="NZ_CAXSMB010000014.1"/>
</dbReference>
<evidence type="ECO:0000313" key="5">
    <source>
        <dbReference type="Proteomes" id="UP001156218"/>
    </source>
</evidence>
<evidence type="ECO:0000313" key="4">
    <source>
        <dbReference type="Proteomes" id="UP001156216"/>
    </source>
</evidence>
<evidence type="ECO:0000313" key="3">
    <source>
        <dbReference type="EMBL" id="UYU91975.1"/>
    </source>
</evidence>
<dbReference type="Proteomes" id="UP001162960">
    <property type="component" value="Chromosome"/>
</dbReference>
<dbReference type="Proteomes" id="UP001156216">
    <property type="component" value="Chromosome"/>
</dbReference>
<protein>
    <submittedName>
        <fullName evidence="2">Uncharacterized protein</fullName>
    </submittedName>
</protein>
<reference evidence="2 5" key="1">
    <citation type="submission" date="2021-06" db="EMBL/GenBank/DDBJ databases">
        <title>Interrogation of the integrated mobile genetic elements in gut-associated Bacteroides with a consensus prediction approach.</title>
        <authorList>
            <person name="Campbell D.E."/>
            <person name="Leigh J.R."/>
            <person name="Kim T."/>
            <person name="England W."/>
            <person name="Whitaker R.J."/>
            <person name="Degnan P.H."/>
        </authorList>
    </citation>
    <scope>NUCLEOTIDE SEQUENCE</scope>
    <source>
        <strain evidence="3">VPI-3443</strain>
        <strain evidence="2">VPI-BTDOT2</strain>
        <strain evidence="1 5">WAL8669</strain>
    </source>
</reference>
<evidence type="ECO:0000313" key="1">
    <source>
        <dbReference type="EMBL" id="UYU68669.1"/>
    </source>
</evidence>
<sequence>MMNKNDKKLPFEKEINGRKMRYCGIYNIWVNREGTYVYREYKDPAWNHALQIHTRLDGSKYLDTKSHGEIPLDEAVAICFSPMPRDGRKYIPVHKDNDPGNCHALNLAWKQVLKYSPTDKERKLDNGLVVRSDGTILDKRKKLFVVTVIGDSDTDRLVSVDPYVCYYRKNRYGSIDERRARVDALMAEAEFVAGDNSLMSRPRVLHKDQDYLNYNSSNLEWAEEDSPEYQAYMWQKKEDLDRLTIQENPNHPNPLMKPLH</sequence>
<dbReference type="Proteomes" id="UP001156218">
    <property type="component" value="Chromosome"/>
</dbReference>
<organism evidence="2 4">
    <name type="scientific">Bacteroides thetaiotaomicron</name>
    <dbReference type="NCBI Taxonomy" id="818"/>
    <lineage>
        <taxon>Bacteria</taxon>
        <taxon>Pseudomonadati</taxon>
        <taxon>Bacteroidota</taxon>
        <taxon>Bacteroidia</taxon>
        <taxon>Bacteroidales</taxon>
        <taxon>Bacteroidaceae</taxon>
        <taxon>Bacteroides</taxon>
    </lineage>
</organism>
<proteinExistence type="predicted"/>
<dbReference type="EMBL" id="CP083685">
    <property type="protein sequence ID" value="UYU91975.1"/>
    <property type="molecule type" value="Genomic_DNA"/>
</dbReference>
<evidence type="ECO:0000313" key="2">
    <source>
        <dbReference type="EMBL" id="UYU69265.1"/>
    </source>
</evidence>
<name>A0AA46YVZ3_BACT4</name>
<dbReference type="EMBL" id="CP083680">
    <property type="protein sequence ID" value="UYU68669.1"/>
    <property type="molecule type" value="Genomic_DNA"/>
</dbReference>
<dbReference type="AlphaFoldDB" id="A0AA46YVZ3"/>